<proteinExistence type="predicted"/>
<dbReference type="Proteomes" id="UP000266272">
    <property type="component" value="Unassembled WGS sequence"/>
</dbReference>
<keyword evidence="1" id="KW-0677">Repeat</keyword>
<dbReference type="InterPro" id="IPR027417">
    <property type="entry name" value="P-loop_NTPase"/>
</dbReference>
<dbReference type="Pfam" id="PF12796">
    <property type="entry name" value="Ank_2"/>
    <property type="match status" value="2"/>
</dbReference>
<dbReference type="STRING" id="490622.A0A395P0B7"/>
<evidence type="ECO:0000259" key="3">
    <source>
        <dbReference type="Pfam" id="PF24883"/>
    </source>
</evidence>
<sequence>MYNAARDKHGAGTGDWLTKEGEEFKIGRHLPLLFYGFTERAFLHRQFAAGYGKSILSSVVVKYLQDQHAPDPSTALAYFFFSFSDLKKQKVNQMLTSLVKQLCSRRPDTPEPIENLSEYKEKGQRPDTQTLEAMLAPVARGFSAVHIAIDALDECPTLPGERKKILGSLRRIITAAPANLHILCTSRKEADIDAVLSVLLSPPWKAAAIDLTARLDILDGDIGLFIDLTSASEEYSSWPEDIKQMACKHSQRIWFQYVFSQLETLQQLFFAFLIRKALQVLPIGLDATYDRLLPSLDMTFRTQIIRCLKWLAFSNEVLLLKQLAEIFILCPKRALPFDETQRLFQPKDILRYLSSLVVVQDHAEWSRADRWRQGSSARLAHFSVKEYLISSRISEGPAVAFLFGEVDAHLHIAHCCLAYHLQHSAMAHDNRDDLKLMSYAAIDWPSHLEKVPRASWLAGVTQDAARALAVRSPSLGCMLREREEENKRSHRHLMLRSEEFRRMMLRPQCYTVKLGFIQLTDMLLSRENGINIYLTREDLNAALHEAAYRGSTAVVQLCLNKGAGVNSESEFFGDALQAAAHEGHAAIVRILLNNGADINAQRGGWGSALQAAAAGMHLHVLKLLVGSGADINFPSNESGCVLTSPVSRFSGGSSSLECLRYLLDAGADVNRRGGGPYETALHEAACSLGYTKEHFHLLLRRGADVNALGGDYSYPLQAACTYNEANEKYQVVELLLDRGADVNVKGGKWGNALQAACWYEREYRSSPSTVKLLIKRGAHINAEGGQFGTALQAACAGLAGADL</sequence>
<keyword evidence="2" id="KW-0040">ANK repeat</keyword>
<protein>
    <recommendedName>
        <fullName evidence="3">Nephrocystin 3-like N-terminal domain-containing protein</fullName>
    </recommendedName>
</protein>
<dbReference type="SMART" id="SM00248">
    <property type="entry name" value="ANK"/>
    <property type="match status" value="7"/>
</dbReference>
<dbReference type="InterPro" id="IPR036770">
    <property type="entry name" value="Ankyrin_rpt-contain_sf"/>
</dbReference>
<organism evidence="4 5">
    <name type="scientific">Trichoderma arundinaceum</name>
    <dbReference type="NCBI Taxonomy" id="490622"/>
    <lineage>
        <taxon>Eukaryota</taxon>
        <taxon>Fungi</taxon>
        <taxon>Dikarya</taxon>
        <taxon>Ascomycota</taxon>
        <taxon>Pezizomycotina</taxon>
        <taxon>Sordariomycetes</taxon>
        <taxon>Hypocreomycetidae</taxon>
        <taxon>Hypocreales</taxon>
        <taxon>Hypocreaceae</taxon>
        <taxon>Trichoderma</taxon>
    </lineage>
</organism>
<dbReference type="Pfam" id="PF24883">
    <property type="entry name" value="NPHP3_N"/>
    <property type="match status" value="1"/>
</dbReference>
<evidence type="ECO:0000256" key="2">
    <source>
        <dbReference type="PROSITE-ProRule" id="PRU00023"/>
    </source>
</evidence>
<feature type="repeat" description="ANK" evidence="2">
    <location>
        <begin position="538"/>
        <end position="570"/>
    </location>
</feature>
<dbReference type="InterPro" id="IPR056884">
    <property type="entry name" value="NPHP3-like_N"/>
</dbReference>
<dbReference type="AlphaFoldDB" id="A0A395P0B7"/>
<feature type="repeat" description="ANK" evidence="2">
    <location>
        <begin position="575"/>
        <end position="603"/>
    </location>
</feature>
<feature type="repeat" description="ANK" evidence="2">
    <location>
        <begin position="711"/>
        <end position="747"/>
    </location>
</feature>
<feature type="domain" description="Nephrocystin 3-like N-terminal" evidence="3">
    <location>
        <begin position="38"/>
        <end position="187"/>
    </location>
</feature>
<dbReference type="InterPro" id="IPR002110">
    <property type="entry name" value="Ankyrin_rpt"/>
</dbReference>
<feature type="repeat" description="ANK" evidence="2">
    <location>
        <begin position="607"/>
        <end position="636"/>
    </location>
</feature>
<dbReference type="EMBL" id="PXOA01000047">
    <property type="protein sequence ID" value="RFU81477.1"/>
    <property type="molecule type" value="Genomic_DNA"/>
</dbReference>
<reference evidence="4 5" key="1">
    <citation type="journal article" date="2018" name="PLoS Pathog.">
        <title>Evolution of structural diversity of trichothecenes, a family of toxins produced by plant pathogenic and entomopathogenic fungi.</title>
        <authorList>
            <person name="Proctor R.H."/>
            <person name="McCormick S.P."/>
            <person name="Kim H.S."/>
            <person name="Cardoza R.E."/>
            <person name="Stanley A.M."/>
            <person name="Lindo L."/>
            <person name="Kelly A."/>
            <person name="Brown D.W."/>
            <person name="Lee T."/>
            <person name="Vaughan M.M."/>
            <person name="Alexander N.J."/>
            <person name="Busman M."/>
            <person name="Gutierrez S."/>
        </authorList>
    </citation>
    <scope>NUCLEOTIDE SEQUENCE [LARGE SCALE GENOMIC DNA]</scope>
    <source>
        <strain evidence="4 5">IBT 40837</strain>
    </source>
</reference>
<gene>
    <name evidence="4" type="ORF">TARUN_742</name>
</gene>
<name>A0A395P0B7_TRIAR</name>
<evidence type="ECO:0000313" key="5">
    <source>
        <dbReference type="Proteomes" id="UP000266272"/>
    </source>
</evidence>
<dbReference type="PANTHER" id="PTHR10039">
    <property type="entry name" value="AMELOGENIN"/>
    <property type="match status" value="1"/>
</dbReference>
<evidence type="ECO:0000256" key="1">
    <source>
        <dbReference type="ARBA" id="ARBA00022737"/>
    </source>
</evidence>
<dbReference type="Gene3D" id="1.25.40.20">
    <property type="entry name" value="Ankyrin repeat-containing domain"/>
    <property type="match status" value="2"/>
</dbReference>
<comment type="caution">
    <text evidence="4">The sequence shown here is derived from an EMBL/GenBank/DDBJ whole genome shotgun (WGS) entry which is preliminary data.</text>
</comment>
<dbReference type="Gene3D" id="3.40.50.300">
    <property type="entry name" value="P-loop containing nucleotide triphosphate hydrolases"/>
    <property type="match status" value="1"/>
</dbReference>
<dbReference type="PROSITE" id="PS50297">
    <property type="entry name" value="ANK_REP_REGION"/>
    <property type="match status" value="3"/>
</dbReference>
<keyword evidence="5" id="KW-1185">Reference proteome</keyword>
<dbReference type="SUPFAM" id="SSF48403">
    <property type="entry name" value="Ankyrin repeat"/>
    <property type="match status" value="1"/>
</dbReference>
<evidence type="ECO:0000313" key="4">
    <source>
        <dbReference type="EMBL" id="RFU81477.1"/>
    </source>
</evidence>
<dbReference type="OrthoDB" id="194358at2759"/>
<dbReference type="PANTHER" id="PTHR10039:SF16">
    <property type="entry name" value="GPI INOSITOL-DEACYLASE"/>
    <property type="match status" value="1"/>
</dbReference>
<accession>A0A395P0B7</accession>
<dbReference type="PROSITE" id="PS50088">
    <property type="entry name" value="ANK_REPEAT"/>
    <property type="match status" value="4"/>
</dbReference>